<keyword evidence="1" id="KW-0732">Signal</keyword>
<dbReference type="Gene3D" id="2.130.10.130">
    <property type="entry name" value="Integrin alpha, N-terminal"/>
    <property type="match status" value="1"/>
</dbReference>
<name>A0A0F9AHQ9_9ZZZZ</name>
<dbReference type="EMBL" id="LAZR01045880">
    <property type="protein sequence ID" value="KKK97815.1"/>
    <property type="molecule type" value="Genomic_DNA"/>
</dbReference>
<dbReference type="InterPro" id="IPR028994">
    <property type="entry name" value="Integrin_alpha_N"/>
</dbReference>
<dbReference type="InterPro" id="IPR013517">
    <property type="entry name" value="FG-GAP"/>
</dbReference>
<protein>
    <recommendedName>
        <fullName evidence="3">ASPIC/UnbV domain-containing protein</fullName>
    </recommendedName>
</protein>
<proteinExistence type="predicted"/>
<feature type="non-terminal residue" evidence="2">
    <location>
        <position position="450"/>
    </location>
</feature>
<accession>A0A0F9AHQ9</accession>
<evidence type="ECO:0008006" key="3">
    <source>
        <dbReference type="Google" id="ProtNLM"/>
    </source>
</evidence>
<evidence type="ECO:0000313" key="2">
    <source>
        <dbReference type="EMBL" id="KKK97815.1"/>
    </source>
</evidence>
<dbReference type="Pfam" id="PF13517">
    <property type="entry name" value="FG-GAP_3"/>
    <property type="match status" value="3"/>
</dbReference>
<sequence length="450" mass="47793">YASVAGPAYACPLVCACGMAAAYAQGPIQLKNVTKKTGIAFIHNDGSSGRHYVVETVSAGVALFDYDGDGDVDIYFLNGAPMPGTKVDVPPKNALYRNDGGMRFTDVTERAGVGDKGHGLGVTVGDYDNDGDRDLYINNFGPNVLYRNNGNGTFTDVTKKAGVANGDQLGAGTNFLDIDKDGDLDLFVANYVEFTYEDHPSQHFTGYLTYPGPMDFEPAPDVLFRNNGNGTFTDISEESGIAASAGTGMGTVCADYDNDGDTDIIVANDVFSNFLYDNDGTGKFQEVALISGIAYDLRGKPQGSMGVACADYNGDGRLDLHITSYQNDLATLYKNLGDGIFEDVTRPTGAAAGTAADVSWGNAFVDFDNDGDRDLFVACGHVQDNVELFNDTTTYMTRNVLLMNTGDGKFVNVSDRSGDGMAVKLASRGAAFDDLDGDGDIDVVILNIRS</sequence>
<evidence type="ECO:0000256" key="1">
    <source>
        <dbReference type="ARBA" id="ARBA00022729"/>
    </source>
</evidence>
<dbReference type="PANTHER" id="PTHR16026">
    <property type="entry name" value="CARTILAGE ACIDIC PROTEIN 1"/>
    <property type="match status" value="1"/>
</dbReference>
<dbReference type="AlphaFoldDB" id="A0A0F9AHQ9"/>
<gene>
    <name evidence="2" type="ORF">LCGC14_2648980</name>
</gene>
<organism evidence="2">
    <name type="scientific">marine sediment metagenome</name>
    <dbReference type="NCBI Taxonomy" id="412755"/>
    <lineage>
        <taxon>unclassified sequences</taxon>
        <taxon>metagenomes</taxon>
        <taxon>ecological metagenomes</taxon>
    </lineage>
</organism>
<dbReference type="SUPFAM" id="SSF69318">
    <property type="entry name" value="Integrin alpha N-terminal domain"/>
    <property type="match status" value="1"/>
</dbReference>
<dbReference type="InterPro" id="IPR027039">
    <property type="entry name" value="Crtac1"/>
</dbReference>
<comment type="caution">
    <text evidence="2">The sequence shown here is derived from an EMBL/GenBank/DDBJ whole genome shotgun (WGS) entry which is preliminary data.</text>
</comment>
<reference evidence="2" key="1">
    <citation type="journal article" date="2015" name="Nature">
        <title>Complex archaea that bridge the gap between prokaryotes and eukaryotes.</title>
        <authorList>
            <person name="Spang A."/>
            <person name="Saw J.H."/>
            <person name="Jorgensen S.L."/>
            <person name="Zaremba-Niedzwiedzka K."/>
            <person name="Martijn J."/>
            <person name="Lind A.E."/>
            <person name="van Eijk R."/>
            <person name="Schleper C."/>
            <person name="Guy L."/>
            <person name="Ettema T.J."/>
        </authorList>
    </citation>
    <scope>NUCLEOTIDE SEQUENCE</scope>
</reference>
<dbReference type="PANTHER" id="PTHR16026:SF0">
    <property type="entry name" value="CARTILAGE ACIDIC PROTEIN 1"/>
    <property type="match status" value="1"/>
</dbReference>
<feature type="non-terminal residue" evidence="2">
    <location>
        <position position="1"/>
    </location>
</feature>